<evidence type="ECO:0000313" key="4">
    <source>
        <dbReference type="Proteomes" id="UP000054383"/>
    </source>
</evidence>
<sequence>MNVNKKLDRFKQWAGERMGGEARTNVSDDFKAMETEMNLRHDGMDKMHRSTTAYVKAISKRTEGEDKEKTLPIAHLGSVMIQHGEDFDSSNDFGQALILTGRAHERLARVQESYSVQATTTWLEALERNLASMKEYQNARKKLETRRLAYDTSLAKMQKAKKEDFRVEEELRTQKVKYEETNDDIYRRMIDIQNSDGDNLADLTALVDAELDYHERCREVLLQLRNEMPIANPQAPMNNARRPGRARSNTAHSYQERYEPVQEEMLEPPPPPRPTIGSRSPSSSRLNEPLRDRSNSASMRTGLARTPTFEGPTQLRRDESPAPAYPPSRVHSDLSIRTTRSTLRPVSKAYDNHHSDSTSHGNVSPYDDRSESPATSQGSYISRAPSFTAVDTAAGGTGIKKGPPPPPPSRATKPKPPPPPPSKRHLVGA</sequence>
<dbReference type="GO" id="GO:0005737">
    <property type="term" value="C:cytoplasm"/>
    <property type="evidence" value="ECO:0007669"/>
    <property type="project" value="InterPro"/>
</dbReference>
<dbReference type="Gene3D" id="1.20.1270.60">
    <property type="entry name" value="Arfaptin homology (AH) domain/BAR domain"/>
    <property type="match status" value="1"/>
</dbReference>
<reference evidence="3 4" key="1">
    <citation type="submission" date="2015-04" db="EMBL/GenBank/DDBJ databases">
        <authorList>
            <person name="Syromyatnikov M.Y."/>
            <person name="Popov V.N."/>
        </authorList>
    </citation>
    <scope>NUCLEOTIDE SEQUENCE [LARGE SCALE GENOMIC DNA]</scope>
    <source>
        <strain evidence="3">WF-38-12</strain>
    </source>
</reference>
<feature type="region of interest" description="Disordered" evidence="1">
    <location>
        <begin position="231"/>
        <end position="429"/>
    </location>
</feature>
<dbReference type="OrthoDB" id="14167at2759"/>
<evidence type="ECO:0000256" key="1">
    <source>
        <dbReference type="SAM" id="MobiDB-lite"/>
    </source>
</evidence>
<dbReference type="SMART" id="SM00721">
    <property type="entry name" value="BAR"/>
    <property type="match status" value="1"/>
</dbReference>
<dbReference type="SUPFAM" id="SSF103657">
    <property type="entry name" value="BAR/IMD domain-like"/>
    <property type="match status" value="1"/>
</dbReference>
<dbReference type="AlphaFoldDB" id="A0A0U1LVI8"/>
<dbReference type="Pfam" id="PF03114">
    <property type="entry name" value="BAR"/>
    <property type="match status" value="1"/>
</dbReference>
<name>A0A0U1LVI8_TALIS</name>
<keyword evidence="4" id="KW-1185">Reference proteome</keyword>
<accession>A0A0U1LVI8</accession>
<dbReference type="STRING" id="28573.A0A0U1LVI8"/>
<evidence type="ECO:0000313" key="3">
    <source>
        <dbReference type="EMBL" id="CRG87112.1"/>
    </source>
</evidence>
<feature type="compositionally biased region" description="Polar residues" evidence="1">
    <location>
        <begin position="335"/>
        <end position="344"/>
    </location>
</feature>
<feature type="compositionally biased region" description="Pro residues" evidence="1">
    <location>
        <begin position="402"/>
        <end position="421"/>
    </location>
</feature>
<gene>
    <name evidence="3" type="ORF">PISL3812_04127</name>
</gene>
<dbReference type="Proteomes" id="UP000054383">
    <property type="component" value="Unassembled WGS sequence"/>
</dbReference>
<dbReference type="InterPro" id="IPR004148">
    <property type="entry name" value="BAR_dom"/>
</dbReference>
<evidence type="ECO:0000259" key="2">
    <source>
        <dbReference type="PROSITE" id="PS51021"/>
    </source>
</evidence>
<feature type="compositionally biased region" description="Low complexity" evidence="1">
    <location>
        <begin position="275"/>
        <end position="287"/>
    </location>
</feature>
<proteinExistence type="predicted"/>
<dbReference type="PROSITE" id="PS51021">
    <property type="entry name" value="BAR"/>
    <property type="match status" value="1"/>
</dbReference>
<organism evidence="3 4">
    <name type="scientific">Talaromyces islandicus</name>
    <name type="common">Penicillium islandicum</name>
    <dbReference type="NCBI Taxonomy" id="28573"/>
    <lineage>
        <taxon>Eukaryota</taxon>
        <taxon>Fungi</taxon>
        <taxon>Dikarya</taxon>
        <taxon>Ascomycota</taxon>
        <taxon>Pezizomycotina</taxon>
        <taxon>Eurotiomycetes</taxon>
        <taxon>Eurotiomycetidae</taxon>
        <taxon>Eurotiales</taxon>
        <taxon>Trichocomaceae</taxon>
        <taxon>Talaromyces</taxon>
        <taxon>Talaromyces sect. Islandici</taxon>
    </lineage>
</organism>
<dbReference type="OMA" id="KSMTSYV"/>
<dbReference type="EMBL" id="CVMT01000003">
    <property type="protein sequence ID" value="CRG87112.1"/>
    <property type="molecule type" value="Genomic_DNA"/>
</dbReference>
<protein>
    <submittedName>
        <fullName evidence="3">Meiotically up-regulated gene 137 protein</fullName>
    </submittedName>
</protein>
<dbReference type="InterPro" id="IPR027267">
    <property type="entry name" value="AH/BAR_dom_sf"/>
</dbReference>
<feature type="domain" description="BAR" evidence="2">
    <location>
        <begin position="15"/>
        <end position="237"/>
    </location>
</feature>